<reference evidence="1 2" key="1">
    <citation type="journal article" date="2018" name="PLoS Genet.">
        <title>Population sequencing reveals clonal diversity and ancestral inbreeding in the grapevine cultivar Chardonnay.</title>
        <authorList>
            <person name="Roach M.J."/>
            <person name="Johnson D.L."/>
            <person name="Bohlmann J."/>
            <person name="van Vuuren H.J."/>
            <person name="Jones S.J."/>
            <person name="Pretorius I.S."/>
            <person name="Schmidt S.A."/>
            <person name="Borneman A.R."/>
        </authorList>
    </citation>
    <scope>NUCLEOTIDE SEQUENCE [LARGE SCALE GENOMIC DNA]</scope>
    <source>
        <strain evidence="2">cv. Chardonnay</strain>
        <tissue evidence="1">Leaf</tissue>
    </source>
</reference>
<name>A0A438H4Q0_VITVI</name>
<accession>A0A438H4Q0</accession>
<dbReference type="EMBL" id="QGNW01000282">
    <property type="protein sequence ID" value="RVW79369.1"/>
    <property type="molecule type" value="Genomic_DNA"/>
</dbReference>
<gene>
    <name evidence="1" type="ORF">CK203_040834</name>
</gene>
<evidence type="ECO:0000313" key="2">
    <source>
        <dbReference type="Proteomes" id="UP000288805"/>
    </source>
</evidence>
<proteinExistence type="predicted"/>
<organism evidence="1 2">
    <name type="scientific">Vitis vinifera</name>
    <name type="common">Grape</name>
    <dbReference type="NCBI Taxonomy" id="29760"/>
    <lineage>
        <taxon>Eukaryota</taxon>
        <taxon>Viridiplantae</taxon>
        <taxon>Streptophyta</taxon>
        <taxon>Embryophyta</taxon>
        <taxon>Tracheophyta</taxon>
        <taxon>Spermatophyta</taxon>
        <taxon>Magnoliopsida</taxon>
        <taxon>eudicotyledons</taxon>
        <taxon>Gunneridae</taxon>
        <taxon>Pentapetalae</taxon>
        <taxon>rosids</taxon>
        <taxon>Vitales</taxon>
        <taxon>Vitaceae</taxon>
        <taxon>Viteae</taxon>
        <taxon>Vitis</taxon>
    </lineage>
</organism>
<comment type="caution">
    <text evidence="1">The sequence shown here is derived from an EMBL/GenBank/DDBJ whole genome shotgun (WGS) entry which is preliminary data.</text>
</comment>
<sequence length="77" mass="8596">MELQEVRAGGKSSTAKSYAEAVLGSNRKDINVIKLKVAREEMEGNLQKLQQCLVASWKPNNKEDEDMERLGSLWASS</sequence>
<protein>
    <submittedName>
        <fullName evidence="1">Uncharacterized protein</fullName>
    </submittedName>
</protein>
<dbReference type="Proteomes" id="UP000288805">
    <property type="component" value="Unassembled WGS sequence"/>
</dbReference>
<dbReference type="AlphaFoldDB" id="A0A438H4Q0"/>
<evidence type="ECO:0000313" key="1">
    <source>
        <dbReference type="EMBL" id="RVW79369.1"/>
    </source>
</evidence>